<keyword evidence="1" id="KW-0813">Transport</keyword>
<dbReference type="SMART" id="SM00382">
    <property type="entry name" value="AAA"/>
    <property type="match status" value="1"/>
</dbReference>
<evidence type="ECO:0000256" key="2">
    <source>
        <dbReference type="ARBA" id="ARBA00022741"/>
    </source>
</evidence>
<dbReference type="InterPro" id="IPR003593">
    <property type="entry name" value="AAA+_ATPase"/>
</dbReference>
<keyword evidence="2" id="KW-0547">Nucleotide-binding</keyword>
<dbReference type="OrthoDB" id="9802264at2"/>
<sequence length="248" mass="28259">MTLVLKNVSYTFRNEANQKNKVISDLNLEVRSGEFVSLIGKSGTGKSTILKLITGLLKQDEGEILINGKAITLGDVGYMPQRDLLLPWRTIIENIMIASEIQKNLQITKEEARDWLDRVGLLAYENALPNQLSGGMRQRAAFLRALLSGKDLLLLDEPFGALDALTKKEMQSWLLSIWQELNKTILFITHDLEEACFLSDRILLLHLDKTLDDIPVNLSRPRHPEMLHEMELITLRHNLEKRIAHETI</sequence>
<dbReference type="InterPro" id="IPR050166">
    <property type="entry name" value="ABC_transporter_ATP-bind"/>
</dbReference>
<dbReference type="GO" id="GO:0005524">
    <property type="term" value="F:ATP binding"/>
    <property type="evidence" value="ECO:0007669"/>
    <property type="project" value="UniProtKB-KW"/>
</dbReference>
<protein>
    <submittedName>
        <fullName evidence="5">ATP-binding cassette domain-containing protein</fullName>
    </submittedName>
</protein>
<dbReference type="STRING" id="1742359.GCA_001439625_00737"/>
<name>A0A5B8Z7Z4_CYTDA</name>
<evidence type="ECO:0000313" key="5">
    <source>
        <dbReference type="EMBL" id="QED47819.1"/>
    </source>
</evidence>
<dbReference type="PANTHER" id="PTHR42788:SF2">
    <property type="entry name" value="ABC TRANSPORTER ATP-BINDING PROTEIN"/>
    <property type="match status" value="1"/>
</dbReference>
<reference evidence="6" key="1">
    <citation type="submission" date="2019-08" db="EMBL/GenBank/DDBJ databases">
        <authorList>
            <person name="Zheng X."/>
        </authorList>
    </citation>
    <scope>NUCLEOTIDE SEQUENCE [LARGE SCALE GENOMIC DNA]</scope>
    <source>
        <strain evidence="6">FJAT-25496</strain>
    </source>
</reference>
<evidence type="ECO:0000259" key="4">
    <source>
        <dbReference type="PROSITE" id="PS50893"/>
    </source>
</evidence>
<evidence type="ECO:0000313" key="6">
    <source>
        <dbReference type="Proteomes" id="UP000321555"/>
    </source>
</evidence>
<dbReference type="InterPro" id="IPR003439">
    <property type="entry name" value="ABC_transporter-like_ATP-bd"/>
</dbReference>
<dbReference type="InterPro" id="IPR017871">
    <property type="entry name" value="ABC_transporter-like_CS"/>
</dbReference>
<dbReference type="PANTHER" id="PTHR42788">
    <property type="entry name" value="TAURINE IMPORT ATP-BINDING PROTEIN-RELATED"/>
    <property type="match status" value="1"/>
</dbReference>
<dbReference type="SUPFAM" id="SSF52540">
    <property type="entry name" value="P-loop containing nucleoside triphosphate hydrolases"/>
    <property type="match status" value="1"/>
</dbReference>
<evidence type="ECO:0000256" key="3">
    <source>
        <dbReference type="ARBA" id="ARBA00022840"/>
    </source>
</evidence>
<dbReference type="Gene3D" id="3.40.50.300">
    <property type="entry name" value="P-loop containing nucleotide triphosphate hydrolases"/>
    <property type="match status" value="1"/>
</dbReference>
<dbReference type="RefSeq" id="WP_057770475.1">
    <property type="nucleotide sequence ID" value="NZ_CP042593.1"/>
</dbReference>
<accession>A0A5B8Z7Z4</accession>
<dbReference type="KEGG" id="bda:FSZ17_11475"/>
<dbReference type="PROSITE" id="PS50893">
    <property type="entry name" value="ABC_TRANSPORTER_2"/>
    <property type="match status" value="1"/>
</dbReference>
<dbReference type="InterPro" id="IPR027417">
    <property type="entry name" value="P-loop_NTPase"/>
</dbReference>
<evidence type="ECO:0000256" key="1">
    <source>
        <dbReference type="ARBA" id="ARBA00022448"/>
    </source>
</evidence>
<dbReference type="GO" id="GO:0016887">
    <property type="term" value="F:ATP hydrolysis activity"/>
    <property type="evidence" value="ECO:0007669"/>
    <property type="project" value="InterPro"/>
</dbReference>
<organism evidence="5 6">
    <name type="scientific">Cytobacillus dafuensis</name>
    <name type="common">Bacillus dafuensis</name>
    <dbReference type="NCBI Taxonomy" id="1742359"/>
    <lineage>
        <taxon>Bacteria</taxon>
        <taxon>Bacillati</taxon>
        <taxon>Bacillota</taxon>
        <taxon>Bacilli</taxon>
        <taxon>Bacillales</taxon>
        <taxon>Bacillaceae</taxon>
        <taxon>Cytobacillus</taxon>
    </lineage>
</organism>
<proteinExistence type="predicted"/>
<dbReference type="Proteomes" id="UP000321555">
    <property type="component" value="Chromosome"/>
</dbReference>
<dbReference type="Pfam" id="PF00005">
    <property type="entry name" value="ABC_tran"/>
    <property type="match status" value="1"/>
</dbReference>
<gene>
    <name evidence="5" type="ORF">FSZ17_11475</name>
</gene>
<feature type="domain" description="ABC transporter" evidence="4">
    <location>
        <begin position="3"/>
        <end position="232"/>
    </location>
</feature>
<keyword evidence="3 5" id="KW-0067">ATP-binding</keyword>
<dbReference type="PROSITE" id="PS00211">
    <property type="entry name" value="ABC_TRANSPORTER_1"/>
    <property type="match status" value="1"/>
</dbReference>
<keyword evidence="6" id="KW-1185">Reference proteome</keyword>
<dbReference type="AlphaFoldDB" id="A0A5B8Z7Z4"/>
<dbReference type="EMBL" id="CP042593">
    <property type="protein sequence ID" value="QED47819.1"/>
    <property type="molecule type" value="Genomic_DNA"/>
</dbReference>